<evidence type="ECO:0000259" key="3">
    <source>
        <dbReference type="PROSITE" id="PS50982"/>
    </source>
</evidence>
<feature type="compositionally biased region" description="Low complexity" evidence="1">
    <location>
        <begin position="594"/>
        <end position="612"/>
    </location>
</feature>
<proteinExistence type="predicted"/>
<dbReference type="PROSITE" id="PS50812">
    <property type="entry name" value="PWWP"/>
    <property type="match status" value="1"/>
</dbReference>
<reference evidence="4 5" key="1">
    <citation type="journal article" date="2013" name="Nat. Commun.">
        <title>Genome analysis reveals insights into physiology and longevity of the Brandt's bat Myotis brandtii.</title>
        <authorList>
            <person name="Seim I."/>
            <person name="Fang X."/>
            <person name="Xiong Z."/>
            <person name="Lobanov A.V."/>
            <person name="Huang Z."/>
            <person name="Ma S."/>
            <person name="Feng Y."/>
            <person name="Turanov A.A."/>
            <person name="Zhu Y."/>
            <person name="Lenz T.L."/>
            <person name="Gerashchenko M.V."/>
            <person name="Fan D."/>
            <person name="Hee Yim S."/>
            <person name="Yao X."/>
            <person name="Jordan D."/>
            <person name="Xiong Y."/>
            <person name="Ma Y."/>
            <person name="Lyapunov A.N."/>
            <person name="Chen G."/>
            <person name="Kulakova O.I."/>
            <person name="Sun Y."/>
            <person name="Lee S.G."/>
            <person name="Bronson R.T."/>
            <person name="Moskalev A.A."/>
            <person name="Sunyaev S.R."/>
            <person name="Zhang G."/>
            <person name="Krogh A."/>
            <person name="Wang J."/>
            <person name="Gladyshev V.N."/>
        </authorList>
    </citation>
    <scope>NUCLEOTIDE SEQUENCE [LARGE SCALE GENOMIC DNA]</scope>
</reference>
<evidence type="ECO:0000313" key="4">
    <source>
        <dbReference type="EMBL" id="EPQ03382.1"/>
    </source>
</evidence>
<feature type="domain" description="PWWP" evidence="2">
    <location>
        <begin position="1624"/>
        <end position="1719"/>
    </location>
</feature>
<feature type="region of interest" description="Disordered" evidence="1">
    <location>
        <begin position="1586"/>
        <end position="1614"/>
    </location>
</feature>
<feature type="region of interest" description="Disordered" evidence="1">
    <location>
        <begin position="200"/>
        <end position="273"/>
    </location>
</feature>
<dbReference type="GO" id="GO:0003682">
    <property type="term" value="F:chromatin binding"/>
    <property type="evidence" value="ECO:0007669"/>
    <property type="project" value="TreeGrafter"/>
</dbReference>
<dbReference type="PANTHER" id="PTHR16112:SF18">
    <property type="entry name" value="METHYL-CPG-BINDING DOMAIN PROTEIN 5"/>
    <property type="match status" value="1"/>
</dbReference>
<evidence type="ECO:0000313" key="5">
    <source>
        <dbReference type="Proteomes" id="UP000052978"/>
    </source>
</evidence>
<dbReference type="GO" id="GO:0010369">
    <property type="term" value="C:chromocenter"/>
    <property type="evidence" value="ECO:0007669"/>
    <property type="project" value="TreeGrafter"/>
</dbReference>
<dbReference type="GO" id="GO:0005634">
    <property type="term" value="C:nucleus"/>
    <property type="evidence" value="ECO:0007669"/>
    <property type="project" value="TreeGrafter"/>
</dbReference>
<feature type="region of interest" description="Disordered" evidence="1">
    <location>
        <begin position="1390"/>
        <end position="1420"/>
    </location>
</feature>
<feature type="region of interest" description="Disordered" evidence="1">
    <location>
        <begin position="451"/>
        <end position="521"/>
    </location>
</feature>
<evidence type="ECO:0000256" key="1">
    <source>
        <dbReference type="SAM" id="MobiDB-lite"/>
    </source>
</evidence>
<feature type="region of interest" description="Disordered" evidence="1">
    <location>
        <begin position="123"/>
        <end position="152"/>
    </location>
</feature>
<dbReference type="PROSITE" id="PS50982">
    <property type="entry name" value="MBD"/>
    <property type="match status" value="1"/>
</dbReference>
<evidence type="ECO:0000259" key="2">
    <source>
        <dbReference type="PROSITE" id="PS50812"/>
    </source>
</evidence>
<dbReference type="EMBL" id="KE161360">
    <property type="protein sequence ID" value="EPQ03382.1"/>
    <property type="molecule type" value="Genomic_DNA"/>
</dbReference>
<feature type="domain" description="MBD" evidence="3">
    <location>
        <begin position="11"/>
        <end position="81"/>
    </location>
</feature>
<dbReference type="CDD" id="cd20141">
    <property type="entry name" value="PWWP_MBD5"/>
    <property type="match status" value="1"/>
</dbReference>
<feature type="region of interest" description="Disordered" evidence="1">
    <location>
        <begin position="1028"/>
        <end position="1050"/>
    </location>
</feature>
<accession>S7P6Z9</accession>
<feature type="compositionally biased region" description="Basic and acidic residues" evidence="1">
    <location>
        <begin position="1407"/>
        <end position="1419"/>
    </location>
</feature>
<dbReference type="SUPFAM" id="SSF63748">
    <property type="entry name" value="Tudor/PWWP/MBT"/>
    <property type="match status" value="1"/>
</dbReference>
<feature type="compositionally biased region" description="Polar residues" evidence="1">
    <location>
        <begin position="662"/>
        <end position="680"/>
    </location>
</feature>
<protein>
    <submittedName>
        <fullName evidence="4">Methyl-CpG-binding domain protein 5</fullName>
    </submittedName>
</protein>
<dbReference type="InterPro" id="IPR000313">
    <property type="entry name" value="PWWP_dom"/>
</dbReference>
<dbReference type="Gene3D" id="2.30.30.140">
    <property type="match status" value="1"/>
</dbReference>
<feature type="region of interest" description="Disordered" evidence="1">
    <location>
        <begin position="1821"/>
        <end position="1873"/>
    </location>
</feature>
<feature type="compositionally biased region" description="Low complexity" evidence="1">
    <location>
        <begin position="499"/>
        <end position="511"/>
    </location>
</feature>
<name>S7P6Z9_MYOBR</name>
<keyword evidence="5" id="KW-1185">Reference proteome</keyword>
<dbReference type="eggNOG" id="ENOG502QTC7">
    <property type="taxonomic scope" value="Eukaryota"/>
</dbReference>
<dbReference type="SMART" id="SM00391">
    <property type="entry name" value="MBD"/>
    <property type="match status" value="1"/>
</dbReference>
<gene>
    <name evidence="4" type="ORF">D623_10035492</name>
</gene>
<organism evidence="4 5">
    <name type="scientific">Myotis brandtii</name>
    <name type="common">Brandt's bat</name>
    <dbReference type="NCBI Taxonomy" id="109478"/>
    <lineage>
        <taxon>Eukaryota</taxon>
        <taxon>Metazoa</taxon>
        <taxon>Chordata</taxon>
        <taxon>Craniata</taxon>
        <taxon>Vertebrata</taxon>
        <taxon>Euteleostomi</taxon>
        <taxon>Mammalia</taxon>
        <taxon>Eutheria</taxon>
        <taxon>Laurasiatheria</taxon>
        <taxon>Chiroptera</taxon>
        <taxon>Yangochiroptera</taxon>
        <taxon>Vespertilionidae</taxon>
        <taxon>Myotis</taxon>
    </lineage>
</organism>
<dbReference type="GO" id="GO:0003677">
    <property type="term" value="F:DNA binding"/>
    <property type="evidence" value="ECO:0007669"/>
    <property type="project" value="InterPro"/>
</dbReference>
<feature type="compositionally biased region" description="Polar residues" evidence="1">
    <location>
        <begin position="614"/>
        <end position="624"/>
    </location>
</feature>
<feature type="region of interest" description="Disordered" evidence="1">
    <location>
        <begin position="594"/>
        <end position="694"/>
    </location>
</feature>
<sequence>MNGGKECDGGDKDGGLPAIQVPVGWQRRVDHNGVLYVSPSGSLLSCLEQVKTYLLTDGTCKCGLECPLILPKVFNFDPGAAVKQRTAEDVKADEDVTKLCIHKRKIIAVATLHKSMEAPHPSLVLTSPGGGTNATPVVPSRAATPRSVRNKSHEGITNSVMPECKHPFKLMMGSSNAMGRLYVQELPGSQQQELHPVYPRQRLGSSEHGQKSPFRGSHGGLPSPASSGSQIYGDGSISPRTDPLGSPDVFTRNNPGFHGAPNSSPIHLNRTPLSPPSVMLHGSPVQSSCAMAGRTNIPLSPTLTTKSPVMKKPMCNFSNNMEIPRAMFHHKLPHGPPPPPPPSCALQKKPLTSEKDPLGILDPIPSKPANQNPVIINPTSFHSNVHSQVPVMNVSMPPAVVPLPSNLPLPTVKPGHMNHGSHVQRVQHSASTSLSPSPVTSPVHMMGAGIGRIEASPQRSRSSSTSSDHGNFMMPPLGPQAACSGIKVPPRSPRSTIGSPRPSMPSSPSTKSDGHHQYKDIPNPLIAGMSNVLTTPSSAAFPAAPAGSGSVKSQPGLLGMPLNQILNQHNAASFPASSLLSAAAKAQLANQNKLASNNSSSSSNSGAVAGSGNTEGHSTLNTMFPPTANMLLPTGEGQSGRAALRDKLMSQQKDSLRKRKQPPTTVLSLLRQSQMDSSSVPKPGPDSLRKQSQGSFPISSMSQLLQSMSCQSSHLSSNSTPGCGASNTALPCSANQLHFTDPSVNSSVLQNSLTQNIPVRGEAVHCHNANTNFVHSHNSVPNHHLAGLINQIQASGNCGMLSQSGMALGNSLHPNPPQSRISTSSTPVIPNSIVSSYNQTSSEAGGSGPSSSIAIAGTSHPAITKTTSVLQDGVIVTTAAGNPLQSQLPIGSDFPFVGQEHALHFPSNSTSNNHLPHPLNPSLLSSLPISLPVNQQHLLNQNLLNILQPSAGEGKSEINLHPLGFLNPNVNAALAFLSGDMDGQGLQPVHFQLLAALLQNQAHAAAMLPLPSFNLTISDLFQQQNTPLPSLTQMTAPPDHLPSNQSENSRAETLLTSPLGNPLPSFAGSDTTFNPLFLPAVTGASGLMALNPQLLGGVLNSASANTANHPEVSIATSSQATTTTTTTSSAVAALTVSTLGGTAVVSMAETLLNVSNSAGNTPGPAKLNSNSVVPQLLNPLLGTGLLGDMSSINNTLNNHQLTHLQSLLNNNQMFPPNQQQQQQILQGYPNLQAFQGQPTIPCPANNNPMACLFQNFQVRMQEDAALLNKRTSTQPGLTALPENPNTTLPPFQDTACELQPRIDPSLGQQVKDGLIVGGQGDASVDAIYKAVVDAASKGMQVVITTAVNSTTQISPIPALSAMSAFTASIGDPLSLPSAVSAVIHGRNMGNVDHDGRLRNARGPRLPRNPDHGKNSHEGDGFEYFKSATCHASKKQWDGEQSPGGERNRWKCEEFLDHPGHIHSSPCHERPNNVSTLPFLPGEQHPILLPPRNCQGDKILEENFRYNNYKRTMMSFKERLENTVERCAHINGNRPRQSRGFGELLSTTKQDLVLGEQSPSSSNSLESSLVKDYIHYNGDFNAKSINGCVPSPSDAKSISSEDDLRNPDSPSSNELIHYRPRTFNVGDLVWGQIKGLTSWPGKLVREDDVHNLWEMVSKTEIEIIGVSGKGTSPPPRSPATIWWPHCNEVEAPQRVVVLEQDRGEDRPKVEPEKLKTLTEGLEAYSRARKRNRKSGKLNNHLEAAIHEAMSELDKMSGTNWKQKFTEAGEGGVREAAWRMDWLSVDKPSAQPSRQRRRDTVLSPFSWISSSSHVSKAIMEQVLKSPEPPRPPWPLENQAVSSDSVFSPLAPPDTLPSNSNSVRPSGLASSPRHLG</sequence>
<dbReference type="PANTHER" id="PTHR16112">
    <property type="entry name" value="METHYL-CPG BINDING PROTEIN, DROSOPHILA"/>
    <property type="match status" value="1"/>
</dbReference>
<dbReference type="Proteomes" id="UP000052978">
    <property type="component" value="Unassembled WGS sequence"/>
</dbReference>
<dbReference type="InterPro" id="IPR001739">
    <property type="entry name" value="Methyl_CpG_DNA-bd"/>
</dbReference>